<comment type="caution">
    <text evidence="4">The sequence shown here is derived from an EMBL/GenBank/DDBJ whole genome shotgun (WGS) entry which is preliminary data.</text>
</comment>
<feature type="domain" description="ANTAR" evidence="3">
    <location>
        <begin position="123"/>
        <end position="184"/>
    </location>
</feature>
<dbReference type="PROSITE" id="PS50110">
    <property type="entry name" value="RESPONSE_REGULATORY"/>
    <property type="match status" value="1"/>
</dbReference>
<dbReference type="Pfam" id="PF03861">
    <property type="entry name" value="ANTAR"/>
    <property type="match status" value="1"/>
</dbReference>
<organism evidence="4 5">
    <name type="scientific">Paracandidimonas soli</name>
    <dbReference type="NCBI Taxonomy" id="1917182"/>
    <lineage>
        <taxon>Bacteria</taxon>
        <taxon>Pseudomonadati</taxon>
        <taxon>Pseudomonadota</taxon>
        <taxon>Betaproteobacteria</taxon>
        <taxon>Burkholderiales</taxon>
        <taxon>Alcaligenaceae</taxon>
        <taxon>Paracandidimonas</taxon>
    </lineage>
</organism>
<dbReference type="SMART" id="SM01012">
    <property type="entry name" value="ANTAR"/>
    <property type="match status" value="1"/>
</dbReference>
<evidence type="ECO:0000313" key="5">
    <source>
        <dbReference type="Proteomes" id="UP000294692"/>
    </source>
</evidence>
<evidence type="ECO:0000259" key="2">
    <source>
        <dbReference type="PROSITE" id="PS50110"/>
    </source>
</evidence>
<dbReference type="InterPro" id="IPR011006">
    <property type="entry name" value="CheY-like_superfamily"/>
</dbReference>
<accession>A0A4R3V153</accession>
<name>A0A4R3V153_9BURK</name>
<dbReference type="OrthoDB" id="9782798at2"/>
<dbReference type="AlphaFoldDB" id="A0A4R3V153"/>
<dbReference type="PIRSF" id="PIRSF036382">
    <property type="entry name" value="RR_antiterm"/>
    <property type="match status" value="1"/>
</dbReference>
<keyword evidence="5" id="KW-1185">Reference proteome</keyword>
<sequence length="193" mass="21014">MLKIMLLNDGEGHAAGLRQTLTQAGIRIVAESPPDGDLANAITRANPDVVLIDTDAPGRDTLENLCITSAFSERPVVMFTGDGSREAMRTALRAGVAAYVVGDVPPSRIASLLNVAVERFAVERARREELALVRQRLEDRQSVEKAKGLLMRMRGLSEEEAHGLLRQRAMQQQKRLGAVASEIVEMAEWLSGA</sequence>
<dbReference type="Proteomes" id="UP000294692">
    <property type="component" value="Unassembled WGS sequence"/>
</dbReference>
<evidence type="ECO:0000259" key="3">
    <source>
        <dbReference type="PROSITE" id="PS50921"/>
    </source>
</evidence>
<feature type="domain" description="Response regulatory" evidence="2">
    <location>
        <begin position="3"/>
        <end position="117"/>
    </location>
</feature>
<keyword evidence="1" id="KW-0597">Phosphoprotein</keyword>
<dbReference type="SUPFAM" id="SSF52172">
    <property type="entry name" value="CheY-like"/>
    <property type="match status" value="1"/>
</dbReference>
<dbReference type="Gene3D" id="1.10.10.10">
    <property type="entry name" value="Winged helix-like DNA-binding domain superfamily/Winged helix DNA-binding domain"/>
    <property type="match status" value="1"/>
</dbReference>
<dbReference type="Pfam" id="PF00072">
    <property type="entry name" value="Response_reg"/>
    <property type="match status" value="1"/>
</dbReference>
<dbReference type="Gene3D" id="3.40.50.2300">
    <property type="match status" value="1"/>
</dbReference>
<evidence type="ECO:0000313" key="4">
    <source>
        <dbReference type="EMBL" id="TCU98456.1"/>
    </source>
</evidence>
<dbReference type="SMART" id="SM00448">
    <property type="entry name" value="REC"/>
    <property type="match status" value="1"/>
</dbReference>
<proteinExistence type="predicted"/>
<dbReference type="EMBL" id="SMBX01000005">
    <property type="protein sequence ID" value="TCU98456.1"/>
    <property type="molecule type" value="Genomic_DNA"/>
</dbReference>
<dbReference type="InterPro" id="IPR005561">
    <property type="entry name" value="ANTAR"/>
</dbReference>
<dbReference type="RefSeq" id="WP_132477120.1">
    <property type="nucleotide sequence ID" value="NZ_JBHRVM010000001.1"/>
</dbReference>
<dbReference type="GO" id="GO:0003723">
    <property type="term" value="F:RNA binding"/>
    <property type="evidence" value="ECO:0007669"/>
    <property type="project" value="InterPro"/>
</dbReference>
<feature type="modified residue" description="4-aspartylphosphate" evidence="1">
    <location>
        <position position="53"/>
    </location>
</feature>
<protein>
    <submittedName>
        <fullName evidence="4">Response regulator receiver and ANTAR domain protein</fullName>
    </submittedName>
</protein>
<dbReference type="InterPro" id="IPR008327">
    <property type="entry name" value="Sig_transdc_resp-reg_antiterm"/>
</dbReference>
<dbReference type="PROSITE" id="PS50921">
    <property type="entry name" value="ANTAR"/>
    <property type="match status" value="1"/>
</dbReference>
<reference evidence="4 5" key="1">
    <citation type="submission" date="2019-03" db="EMBL/GenBank/DDBJ databases">
        <title>Genomic Encyclopedia of Type Strains, Phase IV (KMG-IV): sequencing the most valuable type-strain genomes for metagenomic binning, comparative biology and taxonomic classification.</title>
        <authorList>
            <person name="Goeker M."/>
        </authorList>
    </citation>
    <scope>NUCLEOTIDE SEQUENCE [LARGE SCALE GENOMIC DNA]</scope>
    <source>
        <strain evidence="4 5">DSM 100048</strain>
    </source>
</reference>
<gene>
    <name evidence="4" type="ORF">EV686_105156</name>
</gene>
<dbReference type="InterPro" id="IPR036388">
    <property type="entry name" value="WH-like_DNA-bd_sf"/>
</dbReference>
<evidence type="ECO:0000256" key="1">
    <source>
        <dbReference type="PROSITE-ProRule" id="PRU00169"/>
    </source>
</evidence>
<dbReference type="InterPro" id="IPR001789">
    <property type="entry name" value="Sig_transdc_resp-reg_receiver"/>
</dbReference>
<dbReference type="GO" id="GO:0000160">
    <property type="term" value="P:phosphorelay signal transduction system"/>
    <property type="evidence" value="ECO:0007669"/>
    <property type="project" value="InterPro"/>
</dbReference>